<gene>
    <name evidence="2" type="ORF">LTR97_009920</name>
</gene>
<evidence type="ECO:0000313" key="3">
    <source>
        <dbReference type="Proteomes" id="UP001310594"/>
    </source>
</evidence>
<comment type="caution">
    <text evidence="2">The sequence shown here is derived from an EMBL/GenBank/DDBJ whole genome shotgun (WGS) entry which is preliminary data.</text>
</comment>
<dbReference type="Proteomes" id="UP001310594">
    <property type="component" value="Unassembled WGS sequence"/>
</dbReference>
<evidence type="ECO:0000259" key="1">
    <source>
        <dbReference type="Pfam" id="PF20150"/>
    </source>
</evidence>
<dbReference type="PANTHER" id="PTHR42085:SF2">
    <property type="entry name" value="F-BOX DOMAIN-CONTAINING PROTEIN"/>
    <property type="match status" value="1"/>
</dbReference>
<reference evidence="2" key="1">
    <citation type="submission" date="2023-08" db="EMBL/GenBank/DDBJ databases">
        <title>Black Yeasts Isolated from many extreme environments.</title>
        <authorList>
            <person name="Coleine C."/>
            <person name="Stajich J.E."/>
            <person name="Selbmann L."/>
        </authorList>
    </citation>
    <scope>NUCLEOTIDE SEQUENCE</scope>
    <source>
        <strain evidence="2">CCFEE 5810</strain>
    </source>
</reference>
<proteinExistence type="predicted"/>
<dbReference type="InterPro" id="IPR045518">
    <property type="entry name" value="2EXR"/>
</dbReference>
<sequence length="257" mass="29962">MSDEATLMSLPPELRELIWKAAVVEPKPLTAYVAQRTIRVPQRQLPRRIWEEERSDSETGNIELIRLRKNFPELPTLFAVSRAARKEAMSVYYQDNIFSFYLAYGKSDNELEYWMNSGSYPISGPLDPSEFYRLRKVRLEFILFNSKEGRDLAVIDLEIDPFTGSVMLHFPGTSLDMECKCQFSNMAESLTKYTRWTRIDGVQWRRNAHTELYAVVSRELREHWKSVRHHRRGEWQARCEALGPCTTCGKPQSFAVA</sequence>
<evidence type="ECO:0000313" key="2">
    <source>
        <dbReference type="EMBL" id="KAK5694298.1"/>
    </source>
</evidence>
<dbReference type="EMBL" id="JAVRQU010000016">
    <property type="protein sequence ID" value="KAK5694298.1"/>
    <property type="molecule type" value="Genomic_DNA"/>
</dbReference>
<dbReference type="AlphaFoldDB" id="A0AAN7W1W7"/>
<organism evidence="2 3">
    <name type="scientific">Elasticomyces elasticus</name>
    <dbReference type="NCBI Taxonomy" id="574655"/>
    <lineage>
        <taxon>Eukaryota</taxon>
        <taxon>Fungi</taxon>
        <taxon>Dikarya</taxon>
        <taxon>Ascomycota</taxon>
        <taxon>Pezizomycotina</taxon>
        <taxon>Dothideomycetes</taxon>
        <taxon>Dothideomycetidae</taxon>
        <taxon>Mycosphaerellales</taxon>
        <taxon>Teratosphaeriaceae</taxon>
        <taxon>Elasticomyces</taxon>
    </lineage>
</organism>
<dbReference type="PANTHER" id="PTHR42085">
    <property type="entry name" value="F-BOX DOMAIN-CONTAINING PROTEIN"/>
    <property type="match status" value="1"/>
</dbReference>
<feature type="domain" description="2EXR" evidence="1">
    <location>
        <begin position="9"/>
        <end position="97"/>
    </location>
</feature>
<dbReference type="InterPro" id="IPR038883">
    <property type="entry name" value="AN11006-like"/>
</dbReference>
<accession>A0AAN7W1W7</accession>
<dbReference type="Pfam" id="PF20150">
    <property type="entry name" value="2EXR"/>
    <property type="match status" value="1"/>
</dbReference>
<protein>
    <recommendedName>
        <fullName evidence="1">2EXR domain-containing protein</fullName>
    </recommendedName>
</protein>
<name>A0AAN7W1W7_9PEZI</name>